<protein>
    <submittedName>
        <fullName evidence="4">TetR family transcriptional regulator</fullName>
    </submittedName>
</protein>
<evidence type="ECO:0000313" key="5">
    <source>
        <dbReference type="Proteomes" id="UP000233781"/>
    </source>
</evidence>
<evidence type="ECO:0000259" key="3">
    <source>
        <dbReference type="PROSITE" id="PS50977"/>
    </source>
</evidence>
<dbReference type="GO" id="GO:0000976">
    <property type="term" value="F:transcription cis-regulatory region binding"/>
    <property type="evidence" value="ECO:0007669"/>
    <property type="project" value="TreeGrafter"/>
</dbReference>
<dbReference type="PANTHER" id="PTHR30055:SF146">
    <property type="entry name" value="HTH-TYPE TRANSCRIPTIONAL DUAL REGULATOR CECR"/>
    <property type="match status" value="1"/>
</dbReference>
<sequence length="200" mass="21219">MPPRAPAMSPDERRAAIVEVTVPLLREHGSAVTTKQVAEAAGIAEGTVFKAFGTKDDLVQACVGAVFDSTPAVARLRAIDPGRTLDERLTEGVRVMQQHVEQVVGLISVLLHSGAPAPVGHKPTRHSDPAVDAALADLVGPDAHTLRKPVQEVVGLLQLLTLSSVHPLMATGRLDPAEIVSVVLDGTRRHPTLPDHPEER</sequence>
<gene>
    <name evidence="4" type="ORF">ATL31_1315</name>
</gene>
<dbReference type="SUPFAM" id="SSF46689">
    <property type="entry name" value="Homeodomain-like"/>
    <property type="match status" value="1"/>
</dbReference>
<dbReference type="InterPro" id="IPR001647">
    <property type="entry name" value="HTH_TetR"/>
</dbReference>
<name>A0A2N3YI34_9MICO</name>
<feature type="DNA-binding region" description="H-T-H motif" evidence="2">
    <location>
        <begin position="33"/>
        <end position="52"/>
    </location>
</feature>
<keyword evidence="5" id="KW-1185">Reference proteome</keyword>
<comment type="caution">
    <text evidence="4">The sequence shown here is derived from an EMBL/GenBank/DDBJ whole genome shotgun (WGS) entry which is preliminary data.</text>
</comment>
<dbReference type="GO" id="GO:0003700">
    <property type="term" value="F:DNA-binding transcription factor activity"/>
    <property type="evidence" value="ECO:0007669"/>
    <property type="project" value="TreeGrafter"/>
</dbReference>
<dbReference type="Proteomes" id="UP000233781">
    <property type="component" value="Unassembled WGS sequence"/>
</dbReference>
<keyword evidence="1 2" id="KW-0238">DNA-binding</keyword>
<dbReference type="AlphaFoldDB" id="A0A2N3YI34"/>
<dbReference type="PRINTS" id="PR00455">
    <property type="entry name" value="HTHTETR"/>
</dbReference>
<evidence type="ECO:0000313" key="4">
    <source>
        <dbReference type="EMBL" id="PKW26503.1"/>
    </source>
</evidence>
<accession>A0A2N3YI34</accession>
<dbReference type="RefSeq" id="WP_143598338.1">
    <property type="nucleotide sequence ID" value="NZ_PJNE01000001.1"/>
</dbReference>
<dbReference type="Gene3D" id="1.10.357.10">
    <property type="entry name" value="Tetracycline Repressor, domain 2"/>
    <property type="match status" value="1"/>
</dbReference>
<dbReference type="EMBL" id="PJNE01000001">
    <property type="protein sequence ID" value="PKW26503.1"/>
    <property type="molecule type" value="Genomic_DNA"/>
</dbReference>
<evidence type="ECO:0000256" key="1">
    <source>
        <dbReference type="ARBA" id="ARBA00023125"/>
    </source>
</evidence>
<dbReference type="PROSITE" id="PS50977">
    <property type="entry name" value="HTH_TETR_2"/>
    <property type="match status" value="1"/>
</dbReference>
<proteinExistence type="predicted"/>
<dbReference type="OrthoDB" id="3539650at2"/>
<organism evidence="4 5">
    <name type="scientific">Phycicoccus duodecadis</name>
    <dbReference type="NCBI Taxonomy" id="173053"/>
    <lineage>
        <taxon>Bacteria</taxon>
        <taxon>Bacillati</taxon>
        <taxon>Actinomycetota</taxon>
        <taxon>Actinomycetes</taxon>
        <taxon>Micrococcales</taxon>
        <taxon>Intrasporangiaceae</taxon>
        <taxon>Phycicoccus</taxon>
    </lineage>
</organism>
<dbReference type="InterPro" id="IPR009057">
    <property type="entry name" value="Homeodomain-like_sf"/>
</dbReference>
<dbReference type="Pfam" id="PF00440">
    <property type="entry name" value="TetR_N"/>
    <property type="match status" value="1"/>
</dbReference>
<feature type="domain" description="HTH tetR-type" evidence="3">
    <location>
        <begin position="11"/>
        <end position="70"/>
    </location>
</feature>
<dbReference type="InterPro" id="IPR023772">
    <property type="entry name" value="DNA-bd_HTH_TetR-type_CS"/>
</dbReference>
<dbReference type="PANTHER" id="PTHR30055">
    <property type="entry name" value="HTH-TYPE TRANSCRIPTIONAL REGULATOR RUTR"/>
    <property type="match status" value="1"/>
</dbReference>
<dbReference type="InterPro" id="IPR050109">
    <property type="entry name" value="HTH-type_TetR-like_transc_reg"/>
</dbReference>
<reference evidence="4 5" key="1">
    <citation type="submission" date="2017-12" db="EMBL/GenBank/DDBJ databases">
        <title>Sequencing the genomes of 1000 Actinobacteria strains.</title>
        <authorList>
            <person name="Klenk H.-P."/>
        </authorList>
    </citation>
    <scope>NUCLEOTIDE SEQUENCE [LARGE SCALE GENOMIC DNA]</scope>
    <source>
        <strain evidence="4 5">DSM 12806</strain>
    </source>
</reference>
<evidence type="ECO:0000256" key="2">
    <source>
        <dbReference type="PROSITE-ProRule" id="PRU00335"/>
    </source>
</evidence>
<dbReference type="PROSITE" id="PS01081">
    <property type="entry name" value="HTH_TETR_1"/>
    <property type="match status" value="1"/>
</dbReference>